<accession>A0A0G4GST8</accession>
<name>A0A0G4GST8_VITBC</name>
<dbReference type="EMBL" id="CDMY01000791">
    <property type="protein sequence ID" value="CEM33764.1"/>
    <property type="molecule type" value="Genomic_DNA"/>
</dbReference>
<dbReference type="Proteomes" id="UP000041254">
    <property type="component" value="Unassembled WGS sequence"/>
</dbReference>
<evidence type="ECO:0000313" key="3">
    <source>
        <dbReference type="Proteomes" id="UP000041254"/>
    </source>
</evidence>
<dbReference type="VEuPathDB" id="CryptoDB:Vbra_18657"/>
<evidence type="ECO:0000313" key="2">
    <source>
        <dbReference type="EMBL" id="CEM33764.1"/>
    </source>
</evidence>
<protein>
    <submittedName>
        <fullName evidence="2">Uncharacterized protein</fullName>
    </submittedName>
</protein>
<gene>
    <name evidence="2" type="ORF">Vbra_18657</name>
</gene>
<keyword evidence="3" id="KW-1185">Reference proteome</keyword>
<dbReference type="AlphaFoldDB" id="A0A0G4GST8"/>
<proteinExistence type="predicted"/>
<dbReference type="InParanoid" id="A0A0G4GST8"/>
<reference evidence="2 3" key="1">
    <citation type="submission" date="2014-11" db="EMBL/GenBank/DDBJ databases">
        <authorList>
            <person name="Zhu J."/>
            <person name="Qi W."/>
            <person name="Song R."/>
        </authorList>
    </citation>
    <scope>NUCLEOTIDE SEQUENCE [LARGE SCALE GENOMIC DNA]</scope>
</reference>
<organism evidence="2 3">
    <name type="scientific">Vitrella brassicaformis (strain CCMP3155)</name>
    <dbReference type="NCBI Taxonomy" id="1169540"/>
    <lineage>
        <taxon>Eukaryota</taxon>
        <taxon>Sar</taxon>
        <taxon>Alveolata</taxon>
        <taxon>Colpodellida</taxon>
        <taxon>Vitrellaceae</taxon>
        <taxon>Vitrella</taxon>
    </lineage>
</organism>
<sequence>MRGRKRDTRTRMRPRTGKKRQCGAAGPDPIRPYVPHAQFWRVNGRLNQDSSRMLYPHDPLALDSEASFATASTDRIRFTVGSDVWKVPRSFWWRRLFCAAGRRHRDEIIGKGTCHALSQLITVLAEQAYAPPSTWVSAVVTDSDPTFLLQKGITDPIRARRIWNTILLCNGLSHRFLTAAKTAQLVEAGTDSAATIVTALSLVFRNLDRWRGGRREAIRVMGALIKGGAAGRKLSPYHASAFSLEDDDVLDDLLSSGCVQLGRGFPILSPSLPADPPHDGYDTPRAVAERARAAKLMEAGAELLGGTSPRWPGTVT</sequence>
<evidence type="ECO:0000256" key="1">
    <source>
        <dbReference type="SAM" id="MobiDB-lite"/>
    </source>
</evidence>
<feature type="region of interest" description="Disordered" evidence="1">
    <location>
        <begin position="1"/>
        <end position="28"/>
    </location>
</feature>
<feature type="compositionally biased region" description="Basic residues" evidence="1">
    <location>
        <begin position="1"/>
        <end position="21"/>
    </location>
</feature>